<dbReference type="GO" id="GO:0016491">
    <property type="term" value="F:oxidoreductase activity"/>
    <property type="evidence" value="ECO:0007669"/>
    <property type="project" value="UniProtKB-KW"/>
</dbReference>
<keyword evidence="2" id="KW-0560">Oxidoreductase</keyword>
<gene>
    <name evidence="5" type="ORF">CCAX7_24970</name>
</gene>
<evidence type="ECO:0000256" key="2">
    <source>
        <dbReference type="ARBA" id="ARBA00023002"/>
    </source>
</evidence>
<feature type="domain" description="TauD/TfdA-like" evidence="4">
    <location>
        <begin position="48"/>
        <end position="338"/>
    </location>
</feature>
<reference evidence="5 6" key="1">
    <citation type="journal article" date="2019" name="Int. J. Syst. Evol. Microbiol.">
        <title>Capsulimonas corticalis gen. nov., sp. nov., an aerobic capsulated bacterium, of a novel bacterial order, Capsulimonadales ord. nov., of the class Armatimonadia of the phylum Armatimonadetes.</title>
        <authorList>
            <person name="Li J."/>
            <person name="Kudo C."/>
            <person name="Tonouchi A."/>
        </authorList>
    </citation>
    <scope>NUCLEOTIDE SEQUENCE [LARGE SCALE GENOMIC DNA]</scope>
    <source>
        <strain evidence="5 6">AX-7</strain>
    </source>
</reference>
<evidence type="ECO:0000259" key="4">
    <source>
        <dbReference type="Pfam" id="PF02668"/>
    </source>
</evidence>
<name>A0A402CVM2_9BACT</name>
<evidence type="ECO:0000256" key="3">
    <source>
        <dbReference type="ARBA" id="ARBA00023194"/>
    </source>
</evidence>
<accession>A0A402CVM2</accession>
<dbReference type="OrthoDB" id="9769888at2"/>
<dbReference type="KEGG" id="ccot:CCAX7_24970"/>
<dbReference type="InterPro" id="IPR003819">
    <property type="entry name" value="TauD/TfdA-like"/>
</dbReference>
<dbReference type="Pfam" id="PF02668">
    <property type="entry name" value="TauD"/>
    <property type="match status" value="1"/>
</dbReference>
<evidence type="ECO:0000313" key="5">
    <source>
        <dbReference type="EMBL" id="BDI30446.1"/>
    </source>
</evidence>
<dbReference type="InterPro" id="IPR042098">
    <property type="entry name" value="TauD-like_sf"/>
</dbReference>
<evidence type="ECO:0000313" key="6">
    <source>
        <dbReference type="Proteomes" id="UP000287394"/>
    </source>
</evidence>
<dbReference type="RefSeq" id="WP_119321401.1">
    <property type="nucleotide sequence ID" value="NZ_AP025739.1"/>
</dbReference>
<dbReference type="AlphaFoldDB" id="A0A402CVM2"/>
<dbReference type="SUPFAM" id="SSF51197">
    <property type="entry name" value="Clavaminate synthase-like"/>
    <property type="match status" value="1"/>
</dbReference>
<dbReference type="GO" id="GO:0017000">
    <property type="term" value="P:antibiotic biosynthetic process"/>
    <property type="evidence" value="ECO:0007669"/>
    <property type="project" value="UniProtKB-KW"/>
</dbReference>
<dbReference type="InterPro" id="IPR050411">
    <property type="entry name" value="AlphaKG_dependent_hydroxylases"/>
</dbReference>
<sequence>MTSITGGPMARKMGAIQRKEVSLADVPRVDSHPLTEGSKFIQMYEPASDDVDLVGWVRHNREQLEADLLVHGALLLRGFHAPTVADFEQATQAFYGELYGGYGDLPRAGASENIYKSTPYPADKAILYHNESSHLDSWPMKIGFFCVQKAPVGGATPLMDCREVCNRIDPEIFAQFAEKGLTYVRTFVEGVDVSWRHFFQTDDKAEVEARCREAGVEFEWTDNDGLRTKQNGPAVVRHPKTGETIFFNQVQLHHPYCLDPETRESLMSLFGEEYLPRNVYFGDGSKIEDSVMAHLGEVFEQIAVRADWNEGDIALLDNMMTAHARDPYSGPRKIVVAMGQMFSKENLK</sequence>
<dbReference type="EMBL" id="AP025739">
    <property type="protein sequence ID" value="BDI30446.1"/>
    <property type="molecule type" value="Genomic_DNA"/>
</dbReference>
<organism evidence="5 6">
    <name type="scientific">Capsulimonas corticalis</name>
    <dbReference type="NCBI Taxonomy" id="2219043"/>
    <lineage>
        <taxon>Bacteria</taxon>
        <taxon>Bacillati</taxon>
        <taxon>Armatimonadota</taxon>
        <taxon>Armatimonadia</taxon>
        <taxon>Capsulimonadales</taxon>
        <taxon>Capsulimonadaceae</taxon>
        <taxon>Capsulimonas</taxon>
    </lineage>
</organism>
<protein>
    <submittedName>
        <fullName evidence="5">SyrP protein</fullName>
    </submittedName>
</protein>
<proteinExistence type="predicted"/>
<keyword evidence="6" id="KW-1185">Reference proteome</keyword>
<comment type="cofactor">
    <cofactor evidence="1">
        <name>Fe(2+)</name>
        <dbReference type="ChEBI" id="CHEBI:29033"/>
    </cofactor>
</comment>
<dbReference type="Gene3D" id="3.60.130.10">
    <property type="entry name" value="Clavaminate synthase-like"/>
    <property type="match status" value="1"/>
</dbReference>
<dbReference type="Proteomes" id="UP000287394">
    <property type="component" value="Chromosome"/>
</dbReference>
<dbReference type="PANTHER" id="PTHR10696:SF56">
    <property type="entry name" value="TAUD_TFDA-LIKE DOMAIN-CONTAINING PROTEIN"/>
    <property type="match status" value="1"/>
</dbReference>
<dbReference type="PANTHER" id="PTHR10696">
    <property type="entry name" value="GAMMA-BUTYROBETAINE HYDROXYLASE-RELATED"/>
    <property type="match status" value="1"/>
</dbReference>
<evidence type="ECO:0000256" key="1">
    <source>
        <dbReference type="ARBA" id="ARBA00001954"/>
    </source>
</evidence>
<keyword evidence="3" id="KW-0045">Antibiotic biosynthesis</keyword>